<dbReference type="PROSITE" id="PS50110">
    <property type="entry name" value="RESPONSE_REGULATORY"/>
    <property type="match status" value="1"/>
</dbReference>
<dbReference type="GO" id="GO:0006355">
    <property type="term" value="P:regulation of DNA-templated transcription"/>
    <property type="evidence" value="ECO:0007669"/>
    <property type="project" value="InterPro"/>
</dbReference>
<evidence type="ECO:0000256" key="6">
    <source>
        <dbReference type="PROSITE-ProRule" id="PRU00169"/>
    </source>
</evidence>
<evidence type="ECO:0000256" key="1">
    <source>
        <dbReference type="ARBA" id="ARBA00022553"/>
    </source>
</evidence>
<keyword evidence="3" id="KW-0805">Transcription regulation</keyword>
<dbReference type="EMBL" id="CP036246">
    <property type="protein sequence ID" value="QEP41267.1"/>
    <property type="molecule type" value="Genomic_DNA"/>
</dbReference>
<dbReference type="EMBL" id="LDIR01000001">
    <property type="protein sequence ID" value="OCL92746.1"/>
    <property type="molecule type" value="Genomic_DNA"/>
</dbReference>
<name>A0A1C0AZ07_9BACT</name>
<dbReference type="Pfam" id="PF00486">
    <property type="entry name" value="Trans_reg_C"/>
    <property type="match status" value="1"/>
</dbReference>
<dbReference type="AlphaFoldDB" id="A0A1C0AZ07"/>
<dbReference type="InterPro" id="IPR036388">
    <property type="entry name" value="WH-like_DNA-bd_sf"/>
</dbReference>
<feature type="domain" description="Response regulatory" evidence="8">
    <location>
        <begin position="3"/>
        <end position="116"/>
    </location>
</feature>
<dbReference type="PANTHER" id="PTHR48111:SF22">
    <property type="entry name" value="REGULATOR OF RPOS"/>
    <property type="match status" value="1"/>
</dbReference>
<evidence type="ECO:0000256" key="4">
    <source>
        <dbReference type="ARBA" id="ARBA00023125"/>
    </source>
</evidence>
<gene>
    <name evidence="10" type="primary">regX3</name>
    <name evidence="10" type="ORF">AAX28_00281</name>
    <name evidence="11" type="ORF">APORC_1700</name>
</gene>
<dbReference type="OrthoDB" id="165980at2"/>
<evidence type="ECO:0000256" key="2">
    <source>
        <dbReference type="ARBA" id="ARBA00023012"/>
    </source>
</evidence>
<evidence type="ECO:0000313" key="11">
    <source>
        <dbReference type="EMBL" id="QEP41267.1"/>
    </source>
</evidence>
<dbReference type="Proteomes" id="UP000093159">
    <property type="component" value="Unassembled WGS sequence"/>
</dbReference>
<accession>A0A1C0AZ07</accession>
<feature type="domain" description="OmpR/PhoB-type" evidence="9">
    <location>
        <begin position="128"/>
        <end position="229"/>
    </location>
</feature>
<dbReference type="Gene3D" id="6.10.250.690">
    <property type="match status" value="1"/>
</dbReference>
<reference evidence="10 12" key="1">
    <citation type="submission" date="2015-05" db="EMBL/GenBank/DDBJ databases">
        <authorList>
            <person name="Rovetto F."/>
            <person name="Cocolin L."/>
            <person name="Illeghems K."/>
            <person name="Van Nieuwerburgh F."/>
            <person name="Houf K."/>
        </authorList>
    </citation>
    <scope>NUCLEOTIDE SEQUENCE [LARGE SCALE GENOMIC DNA]</scope>
    <source>
        <strain evidence="10 12">117434</strain>
    </source>
</reference>
<evidence type="ECO:0000313" key="12">
    <source>
        <dbReference type="Proteomes" id="UP000093159"/>
    </source>
</evidence>
<keyword evidence="5" id="KW-0804">Transcription</keyword>
<dbReference type="PANTHER" id="PTHR48111">
    <property type="entry name" value="REGULATOR OF RPOS"/>
    <property type="match status" value="1"/>
</dbReference>
<dbReference type="GO" id="GO:0005829">
    <property type="term" value="C:cytosol"/>
    <property type="evidence" value="ECO:0007669"/>
    <property type="project" value="TreeGrafter"/>
</dbReference>
<dbReference type="Proteomes" id="UP000322644">
    <property type="component" value="Chromosome"/>
</dbReference>
<dbReference type="CDD" id="cd00383">
    <property type="entry name" value="trans_reg_C"/>
    <property type="match status" value="1"/>
</dbReference>
<dbReference type="Gene3D" id="1.10.10.10">
    <property type="entry name" value="Winged helix-like DNA-binding domain superfamily/Winged helix DNA-binding domain"/>
    <property type="match status" value="1"/>
</dbReference>
<dbReference type="KEGG" id="apoc:APORC_1700"/>
<dbReference type="Pfam" id="PF00072">
    <property type="entry name" value="Response_reg"/>
    <property type="match status" value="1"/>
</dbReference>
<evidence type="ECO:0000313" key="10">
    <source>
        <dbReference type="EMBL" id="OCL92746.1"/>
    </source>
</evidence>
<reference evidence="11 13" key="2">
    <citation type="submission" date="2019-09" db="EMBL/GenBank/DDBJ databases">
        <title>Complete genome sequencing of four Arcobacter species reveals a diverse suite of mobile elements.</title>
        <authorList>
            <person name="Miller W.G."/>
            <person name="Yee E."/>
            <person name="Bono J.L."/>
        </authorList>
    </citation>
    <scope>NUCLEOTIDE SEQUENCE [LARGE SCALE GENOMIC DNA]</scope>
    <source>
        <strain evidence="11 13">CCUG 56899</strain>
    </source>
</reference>
<dbReference type="RefSeq" id="WP_066171273.1">
    <property type="nucleotide sequence ID" value="NZ_CP036246.2"/>
</dbReference>
<dbReference type="InterPro" id="IPR016032">
    <property type="entry name" value="Sig_transdc_resp-reg_C-effctor"/>
</dbReference>
<dbReference type="SUPFAM" id="SSF52172">
    <property type="entry name" value="CheY-like"/>
    <property type="match status" value="1"/>
</dbReference>
<reference evidence="11 13" key="3">
    <citation type="submission" date="2019-09" db="EMBL/GenBank/DDBJ databases">
        <title>Taxonomic note: a critical rebuttal of the proposed division of the genus Arcobacter into six genera, emended descriptions of Arcobacter anaerophilus and the genus Arcobacter, and an assessment of genus-level boundaries for Epsilonproteobacteria using in silico genomic comparator tools.</title>
        <authorList>
            <person name="On S.L.W."/>
            <person name="Miller W.G."/>
            <person name="Biggs P."/>
            <person name="Cornelius A."/>
            <person name="Vandamme P."/>
        </authorList>
    </citation>
    <scope>NUCLEOTIDE SEQUENCE [LARGE SCALE GENOMIC DNA]</scope>
    <source>
        <strain evidence="11 13">CCUG 56899</strain>
    </source>
</reference>
<keyword evidence="4 7" id="KW-0238">DNA-binding</keyword>
<keyword evidence="1 6" id="KW-0597">Phosphoprotein</keyword>
<evidence type="ECO:0000313" key="13">
    <source>
        <dbReference type="Proteomes" id="UP000322644"/>
    </source>
</evidence>
<keyword evidence="2" id="KW-0902">Two-component regulatory system</keyword>
<protein>
    <submittedName>
        <fullName evidence="10">Sensory transduction protein regX3</fullName>
    </submittedName>
    <submittedName>
        <fullName evidence="11">Two-component system response regulator</fullName>
    </submittedName>
</protein>
<dbReference type="InterPro" id="IPR001789">
    <property type="entry name" value="Sig_transdc_resp-reg_receiver"/>
</dbReference>
<evidence type="ECO:0000256" key="5">
    <source>
        <dbReference type="ARBA" id="ARBA00023163"/>
    </source>
</evidence>
<dbReference type="InterPro" id="IPR011006">
    <property type="entry name" value="CheY-like_superfamily"/>
</dbReference>
<evidence type="ECO:0000259" key="8">
    <source>
        <dbReference type="PROSITE" id="PS50110"/>
    </source>
</evidence>
<keyword evidence="12" id="KW-1185">Reference proteome</keyword>
<evidence type="ECO:0000259" key="9">
    <source>
        <dbReference type="PROSITE" id="PS51755"/>
    </source>
</evidence>
<sequence length="229" mass="26310">MIKIAMIEDDLELAEVLSIYLKQFNIEVTNFAEPFLALASIKLQKYDLIILDLSLPQMDGLDVCRELVKEHNIPIIISSARSDITDKVTALKLGADDYLPKPYDPRELEVRIGTILRRFNKSLHQDDKDENRVSKTFVYDDEKKEITKDGISLKLTAAEFEILSLFIKKEGFIISRDDIFENSNILNSDYESSGSLAVIINRIRNKIEENSKEPKYLQTVRGMGYKFVQ</sequence>
<proteinExistence type="predicted"/>
<evidence type="ECO:0000256" key="3">
    <source>
        <dbReference type="ARBA" id="ARBA00023015"/>
    </source>
</evidence>
<dbReference type="GO" id="GO:0000976">
    <property type="term" value="F:transcription cis-regulatory region binding"/>
    <property type="evidence" value="ECO:0007669"/>
    <property type="project" value="TreeGrafter"/>
</dbReference>
<dbReference type="InterPro" id="IPR039420">
    <property type="entry name" value="WalR-like"/>
</dbReference>
<dbReference type="GO" id="GO:0000156">
    <property type="term" value="F:phosphorelay response regulator activity"/>
    <property type="evidence" value="ECO:0007669"/>
    <property type="project" value="TreeGrafter"/>
</dbReference>
<organism evidence="11 13">
    <name type="scientific">Arcobacter porcinus</name>
    <dbReference type="NCBI Taxonomy" id="1935204"/>
    <lineage>
        <taxon>Bacteria</taxon>
        <taxon>Pseudomonadati</taxon>
        <taxon>Campylobacterota</taxon>
        <taxon>Epsilonproteobacteria</taxon>
        <taxon>Campylobacterales</taxon>
        <taxon>Arcobacteraceae</taxon>
        <taxon>Arcobacter</taxon>
    </lineage>
</organism>
<evidence type="ECO:0000256" key="7">
    <source>
        <dbReference type="PROSITE-ProRule" id="PRU01091"/>
    </source>
</evidence>
<dbReference type="PROSITE" id="PS51755">
    <property type="entry name" value="OMPR_PHOB"/>
    <property type="match status" value="1"/>
</dbReference>
<dbReference type="SMART" id="SM00862">
    <property type="entry name" value="Trans_reg_C"/>
    <property type="match status" value="1"/>
</dbReference>
<dbReference type="SUPFAM" id="SSF46894">
    <property type="entry name" value="C-terminal effector domain of the bipartite response regulators"/>
    <property type="match status" value="1"/>
</dbReference>
<dbReference type="InterPro" id="IPR001867">
    <property type="entry name" value="OmpR/PhoB-type_DNA-bd"/>
</dbReference>
<dbReference type="GO" id="GO:0032993">
    <property type="term" value="C:protein-DNA complex"/>
    <property type="evidence" value="ECO:0007669"/>
    <property type="project" value="TreeGrafter"/>
</dbReference>
<feature type="modified residue" description="4-aspartylphosphate" evidence="6">
    <location>
        <position position="52"/>
    </location>
</feature>
<feature type="DNA-binding region" description="OmpR/PhoB-type" evidence="7">
    <location>
        <begin position="128"/>
        <end position="229"/>
    </location>
</feature>
<dbReference type="Gene3D" id="3.40.50.2300">
    <property type="match status" value="1"/>
</dbReference>
<dbReference type="SMART" id="SM00448">
    <property type="entry name" value="REC"/>
    <property type="match status" value="1"/>
</dbReference>